<evidence type="ECO:0000256" key="2">
    <source>
        <dbReference type="ARBA" id="ARBA00004906"/>
    </source>
</evidence>
<comment type="pathway">
    <text evidence="2">Protein modification; protein ubiquitination.</text>
</comment>
<keyword evidence="10" id="KW-0862">Zinc</keyword>
<keyword evidence="11" id="KW-0653">Protein transport</keyword>
<keyword evidence="9" id="KW-0833">Ubl conjugation pathway</keyword>
<dbReference type="GO" id="GO:0008270">
    <property type="term" value="F:zinc ion binding"/>
    <property type="evidence" value="ECO:0007669"/>
    <property type="project" value="UniProtKB-KW"/>
</dbReference>
<dbReference type="GO" id="GO:0005778">
    <property type="term" value="C:peroxisomal membrane"/>
    <property type="evidence" value="ECO:0007669"/>
    <property type="project" value="UniProtKB-SubCell"/>
</dbReference>
<dbReference type="PANTHER" id="PTHR23350:SF4">
    <property type="entry name" value="PEROXISOME BIOGENESIS FACTOR 2"/>
    <property type="match status" value="1"/>
</dbReference>
<sequence>MAVHDFGINAEASSSRNRLPSAPRVSQVDADELDEGLVSMLGERVEKALGNFQSSLGHDIKPEIALVLKLVVFRFSILDPSTRASPGAKLQNLKLAATRSSRRIWLLYLLLHPPIFPSYLLTRLRQHALSSQWPDLPAHDWRRKAWKAVIRAETAAKAWELAGWGWFLWDGRYPSLLMRLLGLRLVPASPHLARLVSYEFMNRQLVWGAFTEFLMFAIPFLPPIPNFLTPSSLFSPIKNLLKHPTPIDYNALITLPRSSDSSKTPTSTLAHSGPLAKLPRSTCPICYLRHSSDPIPLDASTSQGASINLPPISQHESDEETKDETRIYVPAQTDCWGGCRWCYYCIAGELAKHHDKVKEIKLGSKSEEMEKWSCLRCGGGVSRAWRVGPAASMDNETSRVDKETPSIGNELPSIEKRKAQDA</sequence>
<evidence type="ECO:0000256" key="13">
    <source>
        <dbReference type="ARBA" id="ARBA00023136"/>
    </source>
</evidence>
<evidence type="ECO:0000256" key="6">
    <source>
        <dbReference type="ARBA" id="ARBA00022692"/>
    </source>
</evidence>
<evidence type="ECO:0000259" key="16">
    <source>
        <dbReference type="Pfam" id="PF04757"/>
    </source>
</evidence>
<dbReference type="GO" id="GO:0016567">
    <property type="term" value="P:protein ubiquitination"/>
    <property type="evidence" value="ECO:0007669"/>
    <property type="project" value="UniProtKB-ARBA"/>
</dbReference>
<evidence type="ECO:0000256" key="9">
    <source>
        <dbReference type="ARBA" id="ARBA00022786"/>
    </source>
</evidence>
<evidence type="ECO:0000256" key="5">
    <source>
        <dbReference type="ARBA" id="ARBA00022679"/>
    </source>
</evidence>
<dbReference type="Proteomes" id="UP000193986">
    <property type="component" value="Unassembled WGS sequence"/>
</dbReference>
<evidence type="ECO:0000256" key="1">
    <source>
        <dbReference type="ARBA" id="ARBA00004585"/>
    </source>
</evidence>
<evidence type="ECO:0000256" key="15">
    <source>
        <dbReference type="SAM" id="MobiDB-lite"/>
    </source>
</evidence>
<reference evidence="17 18" key="1">
    <citation type="submission" date="2016-07" db="EMBL/GenBank/DDBJ databases">
        <title>Pervasive Adenine N6-methylation of Active Genes in Fungi.</title>
        <authorList>
            <consortium name="DOE Joint Genome Institute"/>
            <person name="Mondo S.J."/>
            <person name="Dannebaum R.O."/>
            <person name="Kuo R.C."/>
            <person name="Labutti K."/>
            <person name="Haridas S."/>
            <person name="Kuo A."/>
            <person name="Salamov A."/>
            <person name="Ahrendt S.R."/>
            <person name="Lipzen A."/>
            <person name="Sullivan W."/>
            <person name="Andreopoulos W.B."/>
            <person name="Clum A."/>
            <person name="Lindquist E."/>
            <person name="Daum C."/>
            <person name="Ramamoorthy G.K."/>
            <person name="Gryganskyi A."/>
            <person name="Culley D."/>
            <person name="Magnuson J.K."/>
            <person name="James T.Y."/>
            <person name="O'Malley M.A."/>
            <person name="Stajich J.E."/>
            <person name="Spatafora J.W."/>
            <person name="Visel A."/>
            <person name="Grigoriev I.V."/>
        </authorList>
    </citation>
    <scope>NUCLEOTIDE SEQUENCE [LARGE SCALE GENOMIC DNA]</scope>
    <source>
        <strain evidence="17 18">68-887.2</strain>
    </source>
</reference>
<dbReference type="Pfam" id="PF04757">
    <property type="entry name" value="Pex2_Pex12"/>
    <property type="match status" value="1"/>
</dbReference>
<keyword evidence="4" id="KW-0813">Transport</keyword>
<evidence type="ECO:0000256" key="14">
    <source>
        <dbReference type="ARBA" id="ARBA00023140"/>
    </source>
</evidence>
<evidence type="ECO:0000256" key="10">
    <source>
        <dbReference type="ARBA" id="ARBA00022833"/>
    </source>
</evidence>
<evidence type="ECO:0000313" key="17">
    <source>
        <dbReference type="EMBL" id="ORY34007.1"/>
    </source>
</evidence>
<protein>
    <submittedName>
        <fullName evidence="17">Pex12 amino terminal region-domain-containing protein</fullName>
    </submittedName>
</protein>
<comment type="subcellular location">
    <subcellularLocation>
        <location evidence="1">Peroxisome membrane</location>
        <topology evidence="1">Multi-pass membrane protein</topology>
    </subcellularLocation>
</comment>
<comment type="similarity">
    <text evidence="3">Belongs to the pex2/pex10/pex12 family.</text>
</comment>
<evidence type="ECO:0000313" key="18">
    <source>
        <dbReference type="Proteomes" id="UP000193986"/>
    </source>
</evidence>
<keyword evidence="7" id="KW-0479">Metal-binding</keyword>
<proteinExistence type="inferred from homology"/>
<evidence type="ECO:0000256" key="12">
    <source>
        <dbReference type="ARBA" id="ARBA00022989"/>
    </source>
</evidence>
<keyword evidence="5" id="KW-0808">Transferase</keyword>
<evidence type="ECO:0000256" key="4">
    <source>
        <dbReference type="ARBA" id="ARBA00022448"/>
    </source>
</evidence>
<feature type="compositionally biased region" description="Basic and acidic residues" evidence="15">
    <location>
        <begin position="413"/>
        <end position="422"/>
    </location>
</feature>
<keyword evidence="18" id="KW-1185">Reference proteome</keyword>
<organism evidence="17 18">
    <name type="scientific">Naematelia encephala</name>
    <dbReference type="NCBI Taxonomy" id="71784"/>
    <lineage>
        <taxon>Eukaryota</taxon>
        <taxon>Fungi</taxon>
        <taxon>Dikarya</taxon>
        <taxon>Basidiomycota</taxon>
        <taxon>Agaricomycotina</taxon>
        <taxon>Tremellomycetes</taxon>
        <taxon>Tremellales</taxon>
        <taxon>Naemateliaceae</taxon>
        <taxon>Naematelia</taxon>
    </lineage>
</organism>
<name>A0A1Y2BHK5_9TREE</name>
<keyword evidence="12" id="KW-1133">Transmembrane helix</keyword>
<keyword evidence="6" id="KW-0812">Transmembrane</keyword>
<feature type="region of interest" description="Disordered" evidence="15">
    <location>
        <begin position="389"/>
        <end position="422"/>
    </location>
</feature>
<evidence type="ECO:0000256" key="3">
    <source>
        <dbReference type="ARBA" id="ARBA00008704"/>
    </source>
</evidence>
<dbReference type="OrthoDB" id="1701437at2759"/>
<evidence type="ECO:0000256" key="7">
    <source>
        <dbReference type="ARBA" id="ARBA00022723"/>
    </source>
</evidence>
<keyword evidence="14" id="KW-0576">Peroxisome</keyword>
<evidence type="ECO:0000256" key="8">
    <source>
        <dbReference type="ARBA" id="ARBA00022771"/>
    </source>
</evidence>
<comment type="caution">
    <text evidence="17">The sequence shown here is derived from an EMBL/GenBank/DDBJ whole genome shotgun (WGS) entry which is preliminary data.</text>
</comment>
<dbReference type="InterPro" id="IPR025654">
    <property type="entry name" value="PEX2/10"/>
</dbReference>
<dbReference type="InterPro" id="IPR006845">
    <property type="entry name" value="Pex_N"/>
</dbReference>
<dbReference type="PANTHER" id="PTHR23350">
    <property type="entry name" value="PEROXISOME ASSEMBLY PROTEIN 10"/>
    <property type="match status" value="1"/>
</dbReference>
<keyword evidence="13" id="KW-0472">Membrane</keyword>
<feature type="domain" description="Pex N-terminal" evidence="16">
    <location>
        <begin position="34"/>
        <end position="222"/>
    </location>
</feature>
<gene>
    <name evidence="17" type="ORF">BCR39DRAFT_518104</name>
</gene>
<evidence type="ECO:0000256" key="11">
    <source>
        <dbReference type="ARBA" id="ARBA00022927"/>
    </source>
</evidence>
<dbReference type="STRING" id="71784.A0A1Y2BHK5"/>
<dbReference type="GO" id="GO:0016740">
    <property type="term" value="F:transferase activity"/>
    <property type="evidence" value="ECO:0007669"/>
    <property type="project" value="UniProtKB-KW"/>
</dbReference>
<keyword evidence="8" id="KW-0863">Zinc-finger</keyword>
<dbReference type="InParanoid" id="A0A1Y2BHK5"/>
<dbReference type="EMBL" id="MCFC01000004">
    <property type="protein sequence ID" value="ORY34007.1"/>
    <property type="molecule type" value="Genomic_DNA"/>
</dbReference>
<dbReference type="AlphaFoldDB" id="A0A1Y2BHK5"/>
<accession>A0A1Y2BHK5</accession>
<dbReference type="GO" id="GO:0016562">
    <property type="term" value="P:protein import into peroxisome matrix, receptor recycling"/>
    <property type="evidence" value="ECO:0007669"/>
    <property type="project" value="UniProtKB-ARBA"/>
</dbReference>